<keyword evidence="2" id="KW-1185">Reference proteome</keyword>
<feature type="compositionally biased region" description="Polar residues" evidence="1">
    <location>
        <begin position="76"/>
        <end position="97"/>
    </location>
</feature>
<dbReference type="WBParaSite" id="maker-uti_cns_0048149-snap-gene-0.3-mRNA-1">
    <property type="protein sequence ID" value="maker-uti_cns_0048149-snap-gene-0.3-mRNA-1"/>
    <property type="gene ID" value="maker-uti_cns_0048149-snap-gene-0.3"/>
</dbReference>
<evidence type="ECO:0000256" key="1">
    <source>
        <dbReference type="SAM" id="MobiDB-lite"/>
    </source>
</evidence>
<evidence type="ECO:0000313" key="4">
    <source>
        <dbReference type="WBParaSite" id="maker-uti_cns_0048155-snap-gene-0.18-mRNA-1"/>
    </source>
</evidence>
<evidence type="ECO:0000313" key="2">
    <source>
        <dbReference type="Proteomes" id="UP000095280"/>
    </source>
</evidence>
<accession>A0A1I8JIZ1</accession>
<feature type="compositionally biased region" description="Polar residues" evidence="1">
    <location>
        <begin position="215"/>
        <end position="227"/>
    </location>
</feature>
<evidence type="ECO:0000313" key="3">
    <source>
        <dbReference type="WBParaSite" id="maker-uti_cns_0048149-snap-gene-0.3-mRNA-1"/>
    </source>
</evidence>
<name>A0A1I8JIZ1_9PLAT</name>
<sequence>MSKQLEFIKQLISRKGKCYDVAKRQKSFEKELAASDRFQLMTDASQPGSAEQPPTAAQQPPGPAERPKSHAGRSTFAHSSLVSPPSSQMLPESLSNENPHRVYSCSPERNRTLGRCQARQNLAESTEYRAGTRLETHTAVATSSPDLVAVPANNLASDSDEAAVGGHLTRRPVLIRDDQSRFAKLGFVDGSKRGQMVQAIPLICWWIRPPTASGWPSSSPVEANGSTEAPPAASAEVPLPFLKQKVRLTSSSSPLENGAASPAQINNKTVSFRLGVFVQTRN</sequence>
<organism evidence="2 3">
    <name type="scientific">Macrostomum lignano</name>
    <dbReference type="NCBI Taxonomy" id="282301"/>
    <lineage>
        <taxon>Eukaryota</taxon>
        <taxon>Metazoa</taxon>
        <taxon>Spiralia</taxon>
        <taxon>Lophotrochozoa</taxon>
        <taxon>Platyhelminthes</taxon>
        <taxon>Rhabditophora</taxon>
        <taxon>Macrostomorpha</taxon>
        <taxon>Macrostomida</taxon>
        <taxon>Macrostomidae</taxon>
        <taxon>Macrostomum</taxon>
    </lineage>
</organism>
<reference evidence="3 4" key="1">
    <citation type="submission" date="2016-11" db="UniProtKB">
        <authorList>
            <consortium name="WormBaseParasite"/>
        </authorList>
    </citation>
    <scope>IDENTIFICATION</scope>
</reference>
<dbReference type="WBParaSite" id="maker-uti_cns_0048155-snap-gene-0.18-mRNA-1">
    <property type="protein sequence ID" value="maker-uti_cns_0048155-snap-gene-0.18-mRNA-1"/>
    <property type="gene ID" value="maker-uti_cns_0048155-snap-gene-0.18"/>
</dbReference>
<dbReference type="AlphaFoldDB" id="A0A1I8JIZ1"/>
<protein>
    <submittedName>
        <fullName evidence="3 4">Uncharacterized protein</fullName>
    </submittedName>
</protein>
<proteinExistence type="predicted"/>
<feature type="region of interest" description="Disordered" evidence="1">
    <location>
        <begin position="215"/>
        <end position="236"/>
    </location>
</feature>
<dbReference type="Proteomes" id="UP000095280">
    <property type="component" value="Unplaced"/>
</dbReference>
<feature type="region of interest" description="Disordered" evidence="1">
    <location>
        <begin position="32"/>
        <end position="107"/>
    </location>
</feature>